<evidence type="ECO:0000313" key="2">
    <source>
        <dbReference type="Proteomes" id="UP000772434"/>
    </source>
</evidence>
<name>A0A9P5TXX3_9AGAR</name>
<dbReference type="AlphaFoldDB" id="A0A9P5TXX3"/>
<dbReference type="OrthoDB" id="3253621at2759"/>
<dbReference type="Gene3D" id="3.60.130.30">
    <property type="match status" value="1"/>
</dbReference>
<gene>
    <name evidence="1" type="ORF">BDP27DRAFT_1240576</name>
</gene>
<keyword evidence="2" id="KW-1185">Reference proteome</keyword>
<proteinExistence type="predicted"/>
<sequence length="275" mass="31288">VDQQGRVMLVAIGRPDDPSYVADAERMAELMTEMGTKTDWDREEKQHNRGHFASASYGWSYGKGQPRPKRLGGERQEMMREFVNEPCTQRVAAFQSASFALWFPKSYAEFRKRNSQLKEKEPTFDGNIKGSVYSCCTANCTNTWTYIHRDGRNAAGACCAINAGGRFNPTKGGQLIIWDLKLVIDFPAGSTILLPSALFRHSNIPTQPGDKRVSFTQYTSGGIHRWLEYGGRTEEEFALQDPEGFEQMMKERPERWRKALQMFSTFEELRSGVVE</sequence>
<reference evidence="1" key="1">
    <citation type="submission" date="2020-11" db="EMBL/GenBank/DDBJ databases">
        <authorList>
            <consortium name="DOE Joint Genome Institute"/>
            <person name="Ahrendt S."/>
            <person name="Riley R."/>
            <person name="Andreopoulos W."/>
            <person name="Labutti K."/>
            <person name="Pangilinan J."/>
            <person name="Ruiz-Duenas F.J."/>
            <person name="Barrasa J.M."/>
            <person name="Sanchez-Garcia M."/>
            <person name="Camarero S."/>
            <person name="Miyauchi S."/>
            <person name="Serrano A."/>
            <person name="Linde D."/>
            <person name="Babiker R."/>
            <person name="Drula E."/>
            <person name="Ayuso-Fernandez I."/>
            <person name="Pacheco R."/>
            <person name="Padilla G."/>
            <person name="Ferreira P."/>
            <person name="Barriuso J."/>
            <person name="Kellner H."/>
            <person name="Castanera R."/>
            <person name="Alfaro M."/>
            <person name="Ramirez L."/>
            <person name="Pisabarro A.G."/>
            <person name="Kuo A."/>
            <person name="Tritt A."/>
            <person name="Lipzen A."/>
            <person name="He G."/>
            <person name="Yan M."/>
            <person name="Ng V."/>
            <person name="Cullen D."/>
            <person name="Martin F."/>
            <person name="Rosso M.-N."/>
            <person name="Henrissat B."/>
            <person name="Hibbett D."/>
            <person name="Martinez A.T."/>
            <person name="Grigoriev I.V."/>
        </authorList>
    </citation>
    <scope>NUCLEOTIDE SEQUENCE</scope>
    <source>
        <strain evidence="1">AH 40177</strain>
    </source>
</reference>
<feature type="non-terminal residue" evidence="1">
    <location>
        <position position="1"/>
    </location>
</feature>
<organism evidence="1 2">
    <name type="scientific">Rhodocollybia butyracea</name>
    <dbReference type="NCBI Taxonomy" id="206335"/>
    <lineage>
        <taxon>Eukaryota</taxon>
        <taxon>Fungi</taxon>
        <taxon>Dikarya</taxon>
        <taxon>Basidiomycota</taxon>
        <taxon>Agaricomycotina</taxon>
        <taxon>Agaricomycetes</taxon>
        <taxon>Agaricomycetidae</taxon>
        <taxon>Agaricales</taxon>
        <taxon>Marasmiineae</taxon>
        <taxon>Omphalotaceae</taxon>
        <taxon>Rhodocollybia</taxon>
    </lineage>
</organism>
<dbReference type="EMBL" id="JADNRY010000363">
    <property type="protein sequence ID" value="KAF9058594.1"/>
    <property type="molecule type" value="Genomic_DNA"/>
</dbReference>
<dbReference type="Proteomes" id="UP000772434">
    <property type="component" value="Unassembled WGS sequence"/>
</dbReference>
<protein>
    <submittedName>
        <fullName evidence="1">Uncharacterized protein</fullName>
    </submittedName>
</protein>
<evidence type="ECO:0000313" key="1">
    <source>
        <dbReference type="EMBL" id="KAF9058594.1"/>
    </source>
</evidence>
<comment type="caution">
    <text evidence="1">The sequence shown here is derived from an EMBL/GenBank/DDBJ whole genome shotgun (WGS) entry which is preliminary data.</text>
</comment>
<accession>A0A9P5TXX3</accession>